<sequence>MIGRVARQQANPVATALETLDGDVAVQARHHNLPVQGFGTAAHAHQVAIENAIFNHRIALHPQQVIGGFGESGGVQLQAAVHLGIGANRPTGRHTTEHRYIQPLGTRRLIEQANATGLVGVDLDKPSFGQRHHMLAGDAARGEAERLGDLGEAGRLALLRDALANEGQDGDAAGSQVCHGVHLYSCGKFLTITVSLLIATYL</sequence>
<comment type="caution">
    <text evidence="1">The sequence shown here is derived from an EMBL/GenBank/DDBJ whole genome shotgun (WGS) entry which is preliminary data.</text>
</comment>
<dbReference type="AlphaFoldDB" id="A0A109LKZ9"/>
<organism evidence="1 2">
    <name type="scientific">Pseudomonas fluorescens</name>
    <dbReference type="NCBI Taxonomy" id="294"/>
    <lineage>
        <taxon>Bacteria</taxon>
        <taxon>Pseudomonadati</taxon>
        <taxon>Pseudomonadota</taxon>
        <taxon>Gammaproteobacteria</taxon>
        <taxon>Pseudomonadales</taxon>
        <taxon>Pseudomonadaceae</taxon>
        <taxon>Pseudomonas</taxon>
    </lineage>
</organism>
<protein>
    <submittedName>
        <fullName evidence="1">Uncharacterized protein</fullName>
    </submittedName>
</protein>
<name>A0A109LKZ9_PSEFL</name>
<dbReference type="EMBL" id="LCYA01000014">
    <property type="protein sequence ID" value="KWV89812.1"/>
    <property type="molecule type" value="Genomic_DNA"/>
</dbReference>
<proteinExistence type="predicted"/>
<dbReference type="Proteomes" id="UP000061348">
    <property type="component" value="Unassembled WGS sequence"/>
</dbReference>
<evidence type="ECO:0000313" key="1">
    <source>
        <dbReference type="EMBL" id="KWV89812.1"/>
    </source>
</evidence>
<gene>
    <name evidence="1" type="ORF">PFLmoz3_00557</name>
</gene>
<accession>A0A109LKZ9</accession>
<evidence type="ECO:0000313" key="2">
    <source>
        <dbReference type="Proteomes" id="UP000061348"/>
    </source>
</evidence>
<reference evidence="1 2" key="1">
    <citation type="submission" date="2015-05" db="EMBL/GenBank/DDBJ databases">
        <title>A genomic and transcriptomic approach to investigate the blue pigment phenotype in Pseudomonas fluorescens.</title>
        <authorList>
            <person name="Andreani N.A."/>
            <person name="Cardazzo B."/>
        </authorList>
    </citation>
    <scope>NUCLEOTIDE SEQUENCE [LARGE SCALE GENOMIC DNA]</scope>
    <source>
        <strain evidence="1 2">Ps_22</strain>
    </source>
</reference>